<reference evidence="2 3" key="1">
    <citation type="submission" date="2023-07" db="EMBL/GenBank/DDBJ databases">
        <title>Sequencing the genomes of 1000 actinobacteria strains.</title>
        <authorList>
            <person name="Klenk H.-P."/>
        </authorList>
    </citation>
    <scope>NUCLEOTIDE SEQUENCE [LARGE SCALE GENOMIC DNA]</scope>
    <source>
        <strain evidence="2 3">DSM 44709</strain>
    </source>
</reference>
<dbReference type="GO" id="GO:0047372">
    <property type="term" value="F:monoacylglycerol lipase activity"/>
    <property type="evidence" value="ECO:0007669"/>
    <property type="project" value="TreeGrafter"/>
</dbReference>
<dbReference type="EMBL" id="JAUSUZ010000001">
    <property type="protein sequence ID" value="MDQ0365772.1"/>
    <property type="molecule type" value="Genomic_DNA"/>
</dbReference>
<dbReference type="PRINTS" id="PR00111">
    <property type="entry name" value="ABHYDROLASE"/>
</dbReference>
<dbReference type="InterPro" id="IPR029058">
    <property type="entry name" value="AB_hydrolase_fold"/>
</dbReference>
<evidence type="ECO:0000313" key="2">
    <source>
        <dbReference type="EMBL" id="MDQ0365772.1"/>
    </source>
</evidence>
<dbReference type="InterPro" id="IPR050266">
    <property type="entry name" value="AB_hydrolase_sf"/>
</dbReference>
<dbReference type="GO" id="GO:0046464">
    <property type="term" value="P:acylglycerol catabolic process"/>
    <property type="evidence" value="ECO:0007669"/>
    <property type="project" value="TreeGrafter"/>
</dbReference>
<comment type="caution">
    <text evidence="2">The sequence shown here is derived from an EMBL/GenBank/DDBJ whole genome shotgun (WGS) entry which is preliminary data.</text>
</comment>
<dbReference type="AlphaFoldDB" id="A0AAE3VY59"/>
<sequence>MHYTDAGEGGRPVVLLHGNPTSSHIWRHVIPHLTGHGRVLAPDLIGMGRSAKPALAYRFDDHARHLEAWCDALGLDDVTFVGHDWGGALALDLAARHPGRVAGVALVETFLRPMSWDIYAPAAVELFQRLRTPGTGETMALDDNWFIETSLRLTVPDLSDEDLGVYRMPYPDRESRRPLLQWPREIPIDGEPADVHARMVAYGEWMATTPDVPKLLMLIEPSTGLVQPATERWARETIAALEVESIGKAGHQAPEQQPDAIGRAVAAWLERHGL</sequence>
<dbReference type="PANTHER" id="PTHR43798:SF33">
    <property type="entry name" value="HYDROLASE, PUTATIVE (AFU_ORTHOLOGUE AFUA_2G14860)-RELATED"/>
    <property type="match status" value="1"/>
</dbReference>
<dbReference type="PANTHER" id="PTHR43798">
    <property type="entry name" value="MONOACYLGLYCEROL LIPASE"/>
    <property type="match status" value="1"/>
</dbReference>
<dbReference type="InterPro" id="IPR000073">
    <property type="entry name" value="AB_hydrolase_1"/>
</dbReference>
<dbReference type="InterPro" id="IPR000639">
    <property type="entry name" value="Epox_hydrolase-like"/>
</dbReference>
<keyword evidence="3" id="KW-1185">Reference proteome</keyword>
<dbReference type="NCBIfam" id="NF002938">
    <property type="entry name" value="PRK03592.1"/>
    <property type="match status" value="1"/>
</dbReference>
<dbReference type="Proteomes" id="UP001240236">
    <property type="component" value="Unassembled WGS sequence"/>
</dbReference>
<dbReference type="GO" id="GO:0018786">
    <property type="term" value="F:haloalkane dehalogenase activity"/>
    <property type="evidence" value="ECO:0007669"/>
    <property type="project" value="UniProtKB-EC"/>
</dbReference>
<dbReference type="Pfam" id="PF00561">
    <property type="entry name" value="Abhydrolase_1"/>
    <property type="match status" value="1"/>
</dbReference>
<accession>A0AAE3VY59</accession>
<dbReference type="SUPFAM" id="SSF53474">
    <property type="entry name" value="alpha/beta-Hydrolases"/>
    <property type="match status" value="1"/>
</dbReference>
<dbReference type="EC" id="3.8.1.5" evidence="2"/>
<dbReference type="Gene3D" id="3.40.50.1820">
    <property type="entry name" value="alpha/beta hydrolase"/>
    <property type="match status" value="1"/>
</dbReference>
<evidence type="ECO:0000259" key="1">
    <source>
        <dbReference type="Pfam" id="PF00561"/>
    </source>
</evidence>
<name>A0AAE3VY59_9ACTN</name>
<gene>
    <name evidence="2" type="ORF">J2S42_002441</name>
</gene>
<dbReference type="RefSeq" id="WP_307238596.1">
    <property type="nucleotide sequence ID" value="NZ_JAUSUZ010000001.1"/>
</dbReference>
<dbReference type="GO" id="GO:0016020">
    <property type="term" value="C:membrane"/>
    <property type="evidence" value="ECO:0007669"/>
    <property type="project" value="TreeGrafter"/>
</dbReference>
<protein>
    <submittedName>
        <fullName evidence="2">Haloalkane dehalogenase</fullName>
        <ecNumber evidence="2">3.8.1.5</ecNumber>
    </submittedName>
</protein>
<organism evidence="2 3">
    <name type="scientific">Catenuloplanes indicus</name>
    <dbReference type="NCBI Taxonomy" id="137267"/>
    <lineage>
        <taxon>Bacteria</taxon>
        <taxon>Bacillati</taxon>
        <taxon>Actinomycetota</taxon>
        <taxon>Actinomycetes</taxon>
        <taxon>Micromonosporales</taxon>
        <taxon>Micromonosporaceae</taxon>
        <taxon>Catenuloplanes</taxon>
    </lineage>
</organism>
<feature type="domain" description="AB hydrolase-1" evidence="1">
    <location>
        <begin position="12"/>
        <end position="130"/>
    </location>
</feature>
<proteinExistence type="predicted"/>
<dbReference type="PRINTS" id="PR00412">
    <property type="entry name" value="EPOXHYDRLASE"/>
</dbReference>
<evidence type="ECO:0000313" key="3">
    <source>
        <dbReference type="Proteomes" id="UP001240236"/>
    </source>
</evidence>
<keyword evidence="2" id="KW-0378">Hydrolase</keyword>